<evidence type="ECO:0000313" key="3">
    <source>
        <dbReference type="EMBL" id="KZX11998.1"/>
    </source>
</evidence>
<reference evidence="3 4" key="1">
    <citation type="submission" date="2016-04" db="EMBL/GenBank/DDBJ databases">
        <title>Genome sequence of Methanobrevibacter filiformis DSM 11501.</title>
        <authorList>
            <person name="Poehlein A."/>
            <person name="Seedorf H."/>
            <person name="Daniel R."/>
        </authorList>
    </citation>
    <scope>NUCLEOTIDE SEQUENCE [LARGE SCALE GENOMIC DNA]</scope>
    <source>
        <strain evidence="3 4">DSM 11501</strain>
    </source>
</reference>
<accession>A0A166AGB5</accession>
<dbReference type="InterPro" id="IPR052345">
    <property type="entry name" value="Rad_response_metalloprotease"/>
</dbReference>
<dbReference type="PANTHER" id="PTHR43236">
    <property type="entry name" value="ANTITOXIN HIGA1"/>
    <property type="match status" value="1"/>
</dbReference>
<dbReference type="SUPFAM" id="SSF47413">
    <property type="entry name" value="lambda repressor-like DNA-binding domains"/>
    <property type="match status" value="1"/>
</dbReference>
<name>A0A166AGB5_9EURY</name>
<dbReference type="InterPro" id="IPR010982">
    <property type="entry name" value="Lambda_DNA-bd_dom_sf"/>
</dbReference>
<dbReference type="EMBL" id="LWMT01000238">
    <property type="protein sequence ID" value="KZX11998.1"/>
    <property type="molecule type" value="Genomic_DNA"/>
</dbReference>
<comment type="similarity">
    <text evidence="1">Belongs to the short-chain fatty acyl-CoA assimilation regulator (ScfR) family.</text>
</comment>
<dbReference type="Pfam" id="PF06114">
    <property type="entry name" value="Peptidase_M78"/>
    <property type="match status" value="1"/>
</dbReference>
<comment type="caution">
    <text evidence="3">The sequence shown here is derived from an EMBL/GenBank/DDBJ whole genome shotgun (WGS) entry which is preliminary data.</text>
</comment>
<proteinExistence type="inferred from homology"/>
<sequence length="304" mass="35739">MVKVSSTKLKTNGKWLAWARKMSNYHTRDIAKKLNVDSQKIQNWEEHGYIEHDNLIKLSDYYNRSPMFFFNVNNPSYEEYHTPDFRTVDSKENELSPLIIKEVINAQNKRKNFIILEEDLEDYEIHNFNFNFNEKNVKELAEYVRDKLGITKAKIDTLKNGKNSLDYWIEKIESLDILVFQFYGIKPNEMRGYALYHDKLPIIGINGKENLNGKKFTLFHELVHLIIKKEGISNINNFKLKNKTEVFCNAVAAEILVPTNTFEIKIKEDDISTWDDTQIKRLSSYFKVSGEVILRKLLSLNHSC</sequence>
<evidence type="ECO:0000259" key="2">
    <source>
        <dbReference type="Pfam" id="PF06114"/>
    </source>
</evidence>
<dbReference type="AlphaFoldDB" id="A0A166AGB5"/>
<organism evidence="3 4">
    <name type="scientific">Methanobrevibacter filiformis</name>
    <dbReference type="NCBI Taxonomy" id="55758"/>
    <lineage>
        <taxon>Archaea</taxon>
        <taxon>Methanobacteriati</taxon>
        <taxon>Methanobacteriota</taxon>
        <taxon>Methanomada group</taxon>
        <taxon>Methanobacteria</taxon>
        <taxon>Methanobacteriales</taxon>
        <taxon>Methanobacteriaceae</taxon>
        <taxon>Methanobrevibacter</taxon>
    </lineage>
</organism>
<dbReference type="GO" id="GO:0003677">
    <property type="term" value="F:DNA binding"/>
    <property type="evidence" value="ECO:0007669"/>
    <property type="project" value="InterPro"/>
</dbReference>
<dbReference type="OrthoDB" id="78367at2157"/>
<dbReference type="InterPro" id="IPR010359">
    <property type="entry name" value="IrrE_HExxH"/>
</dbReference>
<dbReference type="CDD" id="cd00093">
    <property type="entry name" value="HTH_XRE"/>
    <property type="match status" value="1"/>
</dbReference>
<dbReference type="RefSeq" id="WP_066972824.1">
    <property type="nucleotide sequence ID" value="NZ_LWMT01000238.1"/>
</dbReference>
<feature type="domain" description="IrrE N-terminal-like" evidence="2">
    <location>
        <begin position="189"/>
        <end position="297"/>
    </location>
</feature>
<protein>
    <submittedName>
        <fullName evidence="3">Helix-turn-helix domain protein</fullName>
    </submittedName>
</protein>
<dbReference type="InterPro" id="IPR001387">
    <property type="entry name" value="Cro/C1-type_HTH"/>
</dbReference>
<keyword evidence="4" id="KW-1185">Reference proteome</keyword>
<evidence type="ECO:0000313" key="4">
    <source>
        <dbReference type="Proteomes" id="UP000077066"/>
    </source>
</evidence>
<gene>
    <name evidence="3" type="ORF">MBFIL_12780</name>
</gene>
<dbReference type="Gene3D" id="1.10.260.40">
    <property type="entry name" value="lambda repressor-like DNA-binding domains"/>
    <property type="match status" value="1"/>
</dbReference>
<dbReference type="PATRIC" id="fig|55758.3.peg.1458"/>
<evidence type="ECO:0000256" key="1">
    <source>
        <dbReference type="ARBA" id="ARBA00007227"/>
    </source>
</evidence>
<dbReference type="Gene3D" id="1.10.10.2910">
    <property type="match status" value="1"/>
</dbReference>
<dbReference type="PANTHER" id="PTHR43236:SF2">
    <property type="entry name" value="BLL0069 PROTEIN"/>
    <property type="match status" value="1"/>
</dbReference>
<dbReference type="Proteomes" id="UP000077066">
    <property type="component" value="Unassembled WGS sequence"/>
</dbReference>